<name>E9H7J2_DAPPU</name>
<keyword evidence="3" id="KW-1185">Reference proteome</keyword>
<reference evidence="2 3" key="1">
    <citation type="journal article" date="2011" name="Science">
        <title>The ecoresponsive genome of Daphnia pulex.</title>
        <authorList>
            <person name="Colbourne J.K."/>
            <person name="Pfrender M.E."/>
            <person name="Gilbert D."/>
            <person name="Thomas W.K."/>
            <person name="Tucker A."/>
            <person name="Oakley T.H."/>
            <person name="Tokishita S."/>
            <person name="Aerts A."/>
            <person name="Arnold G.J."/>
            <person name="Basu M.K."/>
            <person name="Bauer D.J."/>
            <person name="Caceres C.E."/>
            <person name="Carmel L."/>
            <person name="Casola C."/>
            <person name="Choi J.H."/>
            <person name="Detter J.C."/>
            <person name="Dong Q."/>
            <person name="Dusheyko S."/>
            <person name="Eads B.D."/>
            <person name="Frohlich T."/>
            <person name="Geiler-Samerotte K.A."/>
            <person name="Gerlach D."/>
            <person name="Hatcher P."/>
            <person name="Jogdeo S."/>
            <person name="Krijgsveld J."/>
            <person name="Kriventseva E.V."/>
            <person name="Kultz D."/>
            <person name="Laforsch C."/>
            <person name="Lindquist E."/>
            <person name="Lopez J."/>
            <person name="Manak J.R."/>
            <person name="Muller J."/>
            <person name="Pangilinan J."/>
            <person name="Patwardhan R.P."/>
            <person name="Pitluck S."/>
            <person name="Pritham E.J."/>
            <person name="Rechtsteiner A."/>
            <person name="Rho M."/>
            <person name="Rogozin I.B."/>
            <person name="Sakarya O."/>
            <person name="Salamov A."/>
            <person name="Schaack S."/>
            <person name="Shapiro H."/>
            <person name="Shiga Y."/>
            <person name="Skalitzky C."/>
            <person name="Smith Z."/>
            <person name="Souvorov A."/>
            <person name="Sung W."/>
            <person name="Tang Z."/>
            <person name="Tsuchiya D."/>
            <person name="Tu H."/>
            <person name="Vos H."/>
            <person name="Wang M."/>
            <person name="Wolf Y.I."/>
            <person name="Yamagata H."/>
            <person name="Yamada T."/>
            <person name="Ye Y."/>
            <person name="Shaw J.R."/>
            <person name="Andrews J."/>
            <person name="Crease T.J."/>
            <person name="Tang H."/>
            <person name="Lucas S.M."/>
            <person name="Robertson H.M."/>
            <person name="Bork P."/>
            <person name="Koonin E.V."/>
            <person name="Zdobnov E.M."/>
            <person name="Grigoriev I.V."/>
            <person name="Lynch M."/>
            <person name="Boore J.L."/>
        </authorList>
    </citation>
    <scope>NUCLEOTIDE SEQUENCE [LARGE SCALE GENOMIC DNA]</scope>
</reference>
<dbReference type="AlphaFoldDB" id="E9H7J2"/>
<dbReference type="OrthoDB" id="5984724at2759"/>
<dbReference type="Proteomes" id="UP000000305">
    <property type="component" value="Unassembled WGS sequence"/>
</dbReference>
<proteinExistence type="predicted"/>
<feature type="domain" description="DUF5641" evidence="1">
    <location>
        <begin position="2"/>
        <end position="52"/>
    </location>
</feature>
<dbReference type="Pfam" id="PF18701">
    <property type="entry name" value="DUF5641"/>
    <property type="match status" value="1"/>
</dbReference>
<sequence length="53" mass="5949">MRLGDRVLVLDDNTRRGLWVVATVTKLFHGDGGVVRKVLVKTSKSEFVRPIRG</sequence>
<dbReference type="HOGENOM" id="CLU_206239_0_0_1"/>
<dbReference type="KEGG" id="dpx:DAPPUDRAFT_254648"/>
<dbReference type="EMBL" id="GL732601">
    <property type="protein sequence ID" value="EFX72197.1"/>
    <property type="molecule type" value="Genomic_DNA"/>
</dbReference>
<gene>
    <name evidence="2" type="ORF">DAPPUDRAFT_254648</name>
</gene>
<dbReference type="InParanoid" id="E9H7J2"/>
<dbReference type="InterPro" id="IPR040676">
    <property type="entry name" value="DUF5641"/>
</dbReference>
<organism evidence="2 3">
    <name type="scientific">Daphnia pulex</name>
    <name type="common">Water flea</name>
    <dbReference type="NCBI Taxonomy" id="6669"/>
    <lineage>
        <taxon>Eukaryota</taxon>
        <taxon>Metazoa</taxon>
        <taxon>Ecdysozoa</taxon>
        <taxon>Arthropoda</taxon>
        <taxon>Crustacea</taxon>
        <taxon>Branchiopoda</taxon>
        <taxon>Diplostraca</taxon>
        <taxon>Cladocera</taxon>
        <taxon>Anomopoda</taxon>
        <taxon>Daphniidae</taxon>
        <taxon>Daphnia</taxon>
    </lineage>
</organism>
<evidence type="ECO:0000313" key="2">
    <source>
        <dbReference type="EMBL" id="EFX72197.1"/>
    </source>
</evidence>
<evidence type="ECO:0000313" key="3">
    <source>
        <dbReference type="Proteomes" id="UP000000305"/>
    </source>
</evidence>
<evidence type="ECO:0000259" key="1">
    <source>
        <dbReference type="Pfam" id="PF18701"/>
    </source>
</evidence>
<protein>
    <recommendedName>
        <fullName evidence="1">DUF5641 domain-containing protein</fullName>
    </recommendedName>
</protein>
<accession>E9H7J2</accession>